<protein>
    <submittedName>
        <fullName evidence="1">Uncharacterized protein</fullName>
    </submittedName>
</protein>
<name>A0A2C9UFT8_MANES</name>
<gene>
    <name evidence="1" type="ORF">MANES_15G140100</name>
</gene>
<accession>A0A2C9UFT8</accession>
<dbReference type="AlphaFoldDB" id="A0A2C9UFT8"/>
<dbReference type="EMBL" id="CM004401">
    <property type="protein sequence ID" value="OAY29377.1"/>
    <property type="molecule type" value="Genomic_DNA"/>
</dbReference>
<proteinExistence type="predicted"/>
<reference evidence="1" key="1">
    <citation type="submission" date="2016-02" db="EMBL/GenBank/DDBJ databases">
        <title>WGS assembly of Manihot esculenta.</title>
        <authorList>
            <person name="Bredeson J.V."/>
            <person name="Prochnik S.E."/>
            <person name="Lyons J.B."/>
            <person name="Schmutz J."/>
            <person name="Grimwood J."/>
            <person name="Vrebalov J."/>
            <person name="Bart R.S."/>
            <person name="Amuge T."/>
            <person name="Ferguson M.E."/>
            <person name="Green R."/>
            <person name="Putnam N."/>
            <person name="Stites J."/>
            <person name="Rounsley S."/>
            <person name="Rokhsar D.S."/>
        </authorList>
    </citation>
    <scope>NUCLEOTIDE SEQUENCE [LARGE SCALE GENOMIC DNA]</scope>
    <source>
        <tissue evidence="1">Leaf</tissue>
    </source>
</reference>
<organism evidence="1">
    <name type="scientific">Manihot esculenta</name>
    <name type="common">Cassava</name>
    <name type="synonym">Jatropha manihot</name>
    <dbReference type="NCBI Taxonomy" id="3983"/>
    <lineage>
        <taxon>Eukaryota</taxon>
        <taxon>Viridiplantae</taxon>
        <taxon>Streptophyta</taxon>
        <taxon>Embryophyta</taxon>
        <taxon>Tracheophyta</taxon>
        <taxon>Spermatophyta</taxon>
        <taxon>Magnoliopsida</taxon>
        <taxon>eudicotyledons</taxon>
        <taxon>Gunneridae</taxon>
        <taxon>Pentapetalae</taxon>
        <taxon>rosids</taxon>
        <taxon>fabids</taxon>
        <taxon>Malpighiales</taxon>
        <taxon>Euphorbiaceae</taxon>
        <taxon>Crotonoideae</taxon>
        <taxon>Manihoteae</taxon>
        <taxon>Manihot</taxon>
    </lineage>
</organism>
<sequence>MAAAPIPNGKPSLRPGLAPRWIPKRGRVLKSSVKRMFSLLGLCLGKQRSTSVVFPC</sequence>
<evidence type="ECO:0000313" key="1">
    <source>
        <dbReference type="EMBL" id="OAY29377.1"/>
    </source>
</evidence>